<sequence length="89" mass="10131">MNALRHNVTLKNALQSCEVTEAKPGSVIAYSAVLFDGKELSRRGIDYRKPAFRRALSSLIRAYPSYTPSWFYYGKVKNLKCKTTRLEIA</sequence>
<dbReference type="AlphaFoldDB" id="A0A504YE92"/>
<evidence type="ECO:0000313" key="1">
    <source>
        <dbReference type="EMBL" id="TPP60002.1"/>
    </source>
</evidence>
<evidence type="ECO:0000313" key="2">
    <source>
        <dbReference type="Proteomes" id="UP000316759"/>
    </source>
</evidence>
<proteinExistence type="predicted"/>
<reference evidence="1 2" key="1">
    <citation type="submission" date="2019-04" db="EMBL/GenBank/DDBJ databases">
        <title>Annotation for the trematode Fasciola gigantica.</title>
        <authorList>
            <person name="Choi Y.-J."/>
        </authorList>
    </citation>
    <scope>NUCLEOTIDE SEQUENCE [LARGE SCALE GENOMIC DNA]</scope>
    <source>
        <strain evidence="1">Uganda_cow_1</strain>
    </source>
</reference>
<comment type="caution">
    <text evidence="1">The sequence shown here is derived from an EMBL/GenBank/DDBJ whole genome shotgun (WGS) entry which is preliminary data.</text>
</comment>
<dbReference type="Proteomes" id="UP000316759">
    <property type="component" value="Unassembled WGS sequence"/>
</dbReference>
<gene>
    <name evidence="1" type="ORF">FGIG_09788</name>
</gene>
<keyword evidence="2" id="KW-1185">Reference proteome</keyword>
<name>A0A504YE92_FASGI</name>
<protein>
    <submittedName>
        <fullName evidence="1">Uncharacterized protein</fullName>
    </submittedName>
</protein>
<dbReference type="EMBL" id="SUNJ01009958">
    <property type="protein sequence ID" value="TPP60002.1"/>
    <property type="molecule type" value="Genomic_DNA"/>
</dbReference>
<dbReference type="OrthoDB" id="10438985at2759"/>
<accession>A0A504YE92</accession>
<organism evidence="1 2">
    <name type="scientific">Fasciola gigantica</name>
    <name type="common">Giant liver fluke</name>
    <dbReference type="NCBI Taxonomy" id="46835"/>
    <lineage>
        <taxon>Eukaryota</taxon>
        <taxon>Metazoa</taxon>
        <taxon>Spiralia</taxon>
        <taxon>Lophotrochozoa</taxon>
        <taxon>Platyhelminthes</taxon>
        <taxon>Trematoda</taxon>
        <taxon>Digenea</taxon>
        <taxon>Plagiorchiida</taxon>
        <taxon>Echinostomata</taxon>
        <taxon>Echinostomatoidea</taxon>
        <taxon>Fasciolidae</taxon>
        <taxon>Fasciola</taxon>
    </lineage>
</organism>